<dbReference type="EMBL" id="ML978124">
    <property type="protein sequence ID" value="KAF2100628.1"/>
    <property type="molecule type" value="Genomic_DNA"/>
</dbReference>
<organism evidence="3 4">
    <name type="scientific">Rhizodiscina lignyota</name>
    <dbReference type="NCBI Taxonomy" id="1504668"/>
    <lineage>
        <taxon>Eukaryota</taxon>
        <taxon>Fungi</taxon>
        <taxon>Dikarya</taxon>
        <taxon>Ascomycota</taxon>
        <taxon>Pezizomycotina</taxon>
        <taxon>Dothideomycetes</taxon>
        <taxon>Pleosporomycetidae</taxon>
        <taxon>Aulographales</taxon>
        <taxon>Rhizodiscinaceae</taxon>
        <taxon>Rhizodiscina</taxon>
    </lineage>
</organism>
<feature type="region of interest" description="Disordered" evidence="2">
    <location>
        <begin position="111"/>
        <end position="201"/>
    </location>
</feature>
<keyword evidence="4" id="KW-1185">Reference proteome</keyword>
<dbReference type="AlphaFoldDB" id="A0A9P4IJY2"/>
<feature type="region of interest" description="Disordered" evidence="2">
    <location>
        <begin position="41"/>
        <end position="71"/>
    </location>
</feature>
<feature type="compositionally biased region" description="Polar residues" evidence="2">
    <location>
        <begin position="111"/>
        <end position="124"/>
    </location>
</feature>
<feature type="region of interest" description="Disordered" evidence="2">
    <location>
        <begin position="1"/>
        <end position="20"/>
    </location>
</feature>
<protein>
    <submittedName>
        <fullName evidence="3">Uncharacterized protein</fullName>
    </submittedName>
</protein>
<reference evidence="3" key="1">
    <citation type="journal article" date="2020" name="Stud. Mycol.">
        <title>101 Dothideomycetes genomes: a test case for predicting lifestyles and emergence of pathogens.</title>
        <authorList>
            <person name="Haridas S."/>
            <person name="Albert R."/>
            <person name="Binder M."/>
            <person name="Bloem J."/>
            <person name="Labutti K."/>
            <person name="Salamov A."/>
            <person name="Andreopoulos B."/>
            <person name="Baker S."/>
            <person name="Barry K."/>
            <person name="Bills G."/>
            <person name="Bluhm B."/>
            <person name="Cannon C."/>
            <person name="Castanera R."/>
            <person name="Culley D."/>
            <person name="Daum C."/>
            <person name="Ezra D."/>
            <person name="Gonzalez J."/>
            <person name="Henrissat B."/>
            <person name="Kuo A."/>
            <person name="Liang C."/>
            <person name="Lipzen A."/>
            <person name="Lutzoni F."/>
            <person name="Magnuson J."/>
            <person name="Mondo S."/>
            <person name="Nolan M."/>
            <person name="Ohm R."/>
            <person name="Pangilinan J."/>
            <person name="Park H.-J."/>
            <person name="Ramirez L."/>
            <person name="Alfaro M."/>
            <person name="Sun H."/>
            <person name="Tritt A."/>
            <person name="Yoshinaga Y."/>
            <person name="Zwiers L.-H."/>
            <person name="Turgeon B."/>
            <person name="Goodwin S."/>
            <person name="Spatafora J."/>
            <person name="Crous P."/>
            <person name="Grigoriev I."/>
        </authorList>
    </citation>
    <scope>NUCLEOTIDE SEQUENCE</scope>
    <source>
        <strain evidence="3">CBS 133067</strain>
    </source>
</reference>
<evidence type="ECO:0000313" key="4">
    <source>
        <dbReference type="Proteomes" id="UP000799772"/>
    </source>
</evidence>
<accession>A0A9P4IJY2</accession>
<feature type="compositionally biased region" description="Basic and acidic residues" evidence="2">
    <location>
        <begin position="144"/>
        <end position="158"/>
    </location>
</feature>
<evidence type="ECO:0000256" key="1">
    <source>
        <dbReference type="SAM" id="Coils"/>
    </source>
</evidence>
<proteinExistence type="predicted"/>
<evidence type="ECO:0000313" key="3">
    <source>
        <dbReference type="EMBL" id="KAF2100628.1"/>
    </source>
</evidence>
<evidence type="ECO:0000256" key="2">
    <source>
        <dbReference type="SAM" id="MobiDB-lite"/>
    </source>
</evidence>
<gene>
    <name evidence="3" type="ORF">NA57DRAFT_54706</name>
</gene>
<sequence>MGREAGQRFAHIQSRDAASRPLTSISALPSLYELKLPGFASSEHASLPPSAHPLDEPSPSPPTNNFPCAVPQAARLPIRQRESLTATYNLQDCHNLTRPFSYHNAADSFTCTPPRSAKSSVSGESSRDLSHRNFSMTYGLDTSEVGRDSASEEYHDGDNPLAESSRTIAFANRAMKKRSSNPENIDTHSSGKKSKQESELKVVKKLKERVARQDQRHSAQRLEAQLVRRGQTNMTELHSNNQCSSGLKYKKLETYQKIADLVDDQAYEITSLKKELREVDDLLDERNQEITTLKNSQQREAAVEEKHEVTEIKALLGNQEELIRTLEKSNGTLKRKYNNAMQDQQTLTSEKEGLERVAEHWREKYLHLEERVRIAKESDDEYSSTPPETP</sequence>
<keyword evidence="1" id="KW-0175">Coiled coil</keyword>
<feature type="coiled-coil region" evidence="1">
    <location>
        <begin position="323"/>
        <end position="371"/>
    </location>
</feature>
<name>A0A9P4IJY2_9PEZI</name>
<comment type="caution">
    <text evidence="3">The sequence shown here is derived from an EMBL/GenBank/DDBJ whole genome shotgun (WGS) entry which is preliminary data.</text>
</comment>
<dbReference type="Proteomes" id="UP000799772">
    <property type="component" value="Unassembled WGS sequence"/>
</dbReference>